<accession>A0A928X0N9</accession>
<reference evidence="2" key="1">
    <citation type="submission" date="2020-10" db="EMBL/GenBank/DDBJ databases">
        <authorList>
            <person name="Castelo-Branco R."/>
            <person name="Eusebio N."/>
            <person name="Adriana R."/>
            <person name="Vieira A."/>
            <person name="Brugerolle De Fraissinette N."/>
            <person name="Rezende De Castro R."/>
            <person name="Schneider M.P."/>
            <person name="Vasconcelos V."/>
            <person name="Leao P.N."/>
        </authorList>
    </citation>
    <scope>NUCLEOTIDE SEQUENCE</scope>
    <source>
        <strain evidence="2">LEGE 11479</strain>
    </source>
</reference>
<sequence length="545" mass="60645">MTASMSSSSESLCLWLALDRLTAADPEHYAIWVLKSPYPGGHVHHDRIWNHTLSQAWQTWQSMFSLRGLPQVPHVPSAYVPQLLLDDTGDASTAQSNSYSSRLMQHLGLNLWQWLFDGPVQSSLDHSCGIAQGQNTVMRLRLEVRDPELISVPWEIMQAQPGRPAVALNQQILFSRTTSDVDPLSDWGLDNGLRILLVVGHDDGASDDRAAATLSLDNEASLLKSILESRGDSRPGRRVVRQVDVLLQPSPAELIQHLERYRYNLFFYAGHGVPAPDGGLLFLQREATLNGTELAQVLTRCRVKLAVFNTCWGAQPERSGQQAIPRSSLAEVLLHHGVPAVLAMRDSIADEEALSFIQIFAQALAERKPVDEAVAIARQHLLTLYKFNQPAWTLPVLYMHPDFDGELLTPMPTDITRLPGDSGIGGRAAAHTISIREIGGDGKVWPIYRGLMRVGRLPDNDLVIAEPWVSSKHAEIFYRRVSAQKSEEPTYFLRDFSRYGTYYLGDQGWQQIHRQEIAIASGTQLRFGSSDGCLLEFIIEPTAPA</sequence>
<dbReference type="EMBL" id="JADEXP010000065">
    <property type="protein sequence ID" value="MBE9066930.1"/>
    <property type="molecule type" value="Genomic_DNA"/>
</dbReference>
<dbReference type="Gene3D" id="2.60.200.20">
    <property type="match status" value="1"/>
</dbReference>
<name>A0A928X0N9_LEPEC</name>
<evidence type="ECO:0000313" key="2">
    <source>
        <dbReference type="EMBL" id="MBE9066930.1"/>
    </source>
</evidence>
<organism evidence="2 3">
    <name type="scientific">Leptolyngbya cf. ectocarpi LEGE 11479</name>
    <dbReference type="NCBI Taxonomy" id="1828722"/>
    <lineage>
        <taxon>Bacteria</taxon>
        <taxon>Bacillati</taxon>
        <taxon>Cyanobacteriota</taxon>
        <taxon>Cyanophyceae</taxon>
        <taxon>Leptolyngbyales</taxon>
        <taxon>Leptolyngbyaceae</taxon>
        <taxon>Leptolyngbya group</taxon>
        <taxon>Leptolyngbya</taxon>
    </lineage>
</organism>
<evidence type="ECO:0000313" key="3">
    <source>
        <dbReference type="Proteomes" id="UP000615026"/>
    </source>
</evidence>
<dbReference type="InterPro" id="IPR008984">
    <property type="entry name" value="SMAD_FHA_dom_sf"/>
</dbReference>
<keyword evidence="3" id="KW-1185">Reference proteome</keyword>
<dbReference type="Pfam" id="PF00498">
    <property type="entry name" value="FHA"/>
    <property type="match status" value="1"/>
</dbReference>
<feature type="domain" description="FHA" evidence="1">
    <location>
        <begin position="452"/>
        <end position="502"/>
    </location>
</feature>
<protein>
    <submittedName>
        <fullName evidence="2">CHAT domain-containing protein</fullName>
    </submittedName>
</protein>
<dbReference type="InterPro" id="IPR000253">
    <property type="entry name" value="FHA_dom"/>
</dbReference>
<dbReference type="SUPFAM" id="SSF49879">
    <property type="entry name" value="SMAD/FHA domain"/>
    <property type="match status" value="1"/>
</dbReference>
<comment type="caution">
    <text evidence="2">The sequence shown here is derived from an EMBL/GenBank/DDBJ whole genome shotgun (WGS) entry which is preliminary data.</text>
</comment>
<dbReference type="PROSITE" id="PS50006">
    <property type="entry name" value="FHA_DOMAIN"/>
    <property type="match status" value="1"/>
</dbReference>
<evidence type="ECO:0000259" key="1">
    <source>
        <dbReference type="PROSITE" id="PS50006"/>
    </source>
</evidence>
<dbReference type="CDD" id="cd00060">
    <property type="entry name" value="FHA"/>
    <property type="match status" value="1"/>
</dbReference>
<proteinExistence type="predicted"/>
<dbReference type="Proteomes" id="UP000615026">
    <property type="component" value="Unassembled WGS sequence"/>
</dbReference>
<dbReference type="Pfam" id="PF12770">
    <property type="entry name" value="CHAT"/>
    <property type="match status" value="1"/>
</dbReference>
<gene>
    <name evidence="2" type="ORF">IQ260_09710</name>
</gene>
<dbReference type="AlphaFoldDB" id="A0A928X0N9"/>
<dbReference type="InterPro" id="IPR024983">
    <property type="entry name" value="CHAT_dom"/>
</dbReference>